<feature type="region of interest" description="Disordered" evidence="1">
    <location>
        <begin position="243"/>
        <end position="264"/>
    </location>
</feature>
<evidence type="ECO:0000313" key="2">
    <source>
        <dbReference type="EMBL" id="OAY82306.1"/>
    </source>
</evidence>
<name>A0A199VZA3_ANACO</name>
<organism evidence="2 3">
    <name type="scientific">Ananas comosus</name>
    <name type="common">Pineapple</name>
    <name type="synonym">Ananas ananas</name>
    <dbReference type="NCBI Taxonomy" id="4615"/>
    <lineage>
        <taxon>Eukaryota</taxon>
        <taxon>Viridiplantae</taxon>
        <taxon>Streptophyta</taxon>
        <taxon>Embryophyta</taxon>
        <taxon>Tracheophyta</taxon>
        <taxon>Spermatophyta</taxon>
        <taxon>Magnoliopsida</taxon>
        <taxon>Liliopsida</taxon>
        <taxon>Poales</taxon>
        <taxon>Bromeliaceae</taxon>
        <taxon>Bromelioideae</taxon>
        <taxon>Ananas</taxon>
    </lineage>
</organism>
<accession>A0A199VZA3</accession>
<protein>
    <submittedName>
        <fullName evidence="2">UDP-D-apiose/UDP-D-xylose synthase</fullName>
    </submittedName>
</protein>
<evidence type="ECO:0000313" key="3">
    <source>
        <dbReference type="Proteomes" id="UP000092600"/>
    </source>
</evidence>
<reference evidence="2 3" key="1">
    <citation type="journal article" date="2016" name="DNA Res.">
        <title>The draft genome of MD-2 pineapple using hybrid error correction of long reads.</title>
        <authorList>
            <person name="Redwan R.M."/>
            <person name="Saidin A."/>
            <person name="Kumar S.V."/>
        </authorList>
    </citation>
    <scope>NUCLEOTIDE SEQUENCE [LARGE SCALE GENOMIC DNA]</scope>
    <source>
        <strain evidence="3">cv. MD2</strain>
        <tissue evidence="2">Leaf</tissue>
    </source>
</reference>
<dbReference type="Proteomes" id="UP000092600">
    <property type="component" value="Unassembled WGS sequence"/>
</dbReference>
<dbReference type="EMBL" id="LSRQ01000521">
    <property type="protein sequence ID" value="OAY82306.1"/>
    <property type="molecule type" value="Genomic_DNA"/>
</dbReference>
<sequence length="264" mass="29542">MVDGDNGGPSYCCGNRGPDYGEDGASCGVKLRHQFARVLVKHFRKTMRANQRCVEEEFSAVLFGVWVASVDDSLPREDAVTHLTSFVSRLLVLAVDTYSHKIKNLLEPHPEHGRIQFHRLNIKNGSQPEGLIKMTDLIRFSPLSPDVYRAPPRLTAGARPDPVPPTQHQERFLTRGPHQDVGSDNQPGGHLSPAVYNFHPPYTAICLMPFRWLSIGLKTASGSFTSPLMRCWEDYWKLSPKGSLSATETEENMTKKEENVKKSS</sequence>
<feature type="compositionally biased region" description="Basic and acidic residues" evidence="1">
    <location>
        <begin position="252"/>
        <end position="264"/>
    </location>
</feature>
<gene>
    <name evidence="2" type="ORF">ACMD2_06232</name>
</gene>
<dbReference type="STRING" id="4615.A0A199VZA3"/>
<dbReference type="AlphaFoldDB" id="A0A199VZA3"/>
<proteinExistence type="predicted"/>
<evidence type="ECO:0000256" key="1">
    <source>
        <dbReference type="SAM" id="MobiDB-lite"/>
    </source>
</evidence>
<comment type="caution">
    <text evidence="2">The sequence shown here is derived from an EMBL/GenBank/DDBJ whole genome shotgun (WGS) entry which is preliminary data.</text>
</comment>